<keyword evidence="2" id="KW-1185">Reference proteome</keyword>
<reference evidence="1" key="2">
    <citation type="submission" date="2020-09" db="EMBL/GenBank/DDBJ databases">
        <authorList>
            <person name="Sun Q."/>
            <person name="Zhou Y."/>
        </authorList>
    </citation>
    <scope>NUCLEOTIDE SEQUENCE</scope>
    <source>
        <strain evidence="1">CGMCC 1.15082</strain>
    </source>
</reference>
<dbReference type="Proteomes" id="UP000646478">
    <property type="component" value="Unassembled WGS sequence"/>
</dbReference>
<reference evidence="1" key="1">
    <citation type="journal article" date="2014" name="Int. J. Syst. Evol. Microbiol.">
        <title>Complete genome sequence of Corynebacterium casei LMG S-19264T (=DSM 44701T), isolated from a smear-ripened cheese.</title>
        <authorList>
            <consortium name="US DOE Joint Genome Institute (JGI-PGF)"/>
            <person name="Walter F."/>
            <person name="Albersmeier A."/>
            <person name="Kalinowski J."/>
            <person name="Ruckert C."/>
        </authorList>
    </citation>
    <scope>NUCLEOTIDE SEQUENCE</scope>
    <source>
        <strain evidence="1">CGMCC 1.15082</strain>
    </source>
</reference>
<dbReference type="AlphaFoldDB" id="A0A916WKV7"/>
<evidence type="ECO:0000313" key="2">
    <source>
        <dbReference type="Proteomes" id="UP000646478"/>
    </source>
</evidence>
<comment type="caution">
    <text evidence="1">The sequence shown here is derived from an EMBL/GenBank/DDBJ whole genome shotgun (WGS) entry which is preliminary data.</text>
</comment>
<dbReference type="EMBL" id="BMHH01000034">
    <property type="protein sequence ID" value="GGB11493.1"/>
    <property type="molecule type" value="Genomic_DNA"/>
</dbReference>
<gene>
    <name evidence="1" type="ORF">GCM10011491_44260</name>
</gene>
<protein>
    <submittedName>
        <fullName evidence="1">Uncharacterized protein</fullName>
    </submittedName>
</protein>
<organism evidence="1 2">
    <name type="scientific">Brucella endophytica</name>
    <dbReference type="NCBI Taxonomy" id="1963359"/>
    <lineage>
        <taxon>Bacteria</taxon>
        <taxon>Pseudomonadati</taxon>
        <taxon>Pseudomonadota</taxon>
        <taxon>Alphaproteobacteria</taxon>
        <taxon>Hyphomicrobiales</taxon>
        <taxon>Brucellaceae</taxon>
        <taxon>Brucella/Ochrobactrum group</taxon>
        <taxon>Brucella</taxon>
    </lineage>
</organism>
<sequence length="61" mass="6815">MANIASRLTKSAVDTAIPQERHYELLDTTIPGFIVKVRRRSRAPIQMRRIRPSPSAAANAN</sequence>
<evidence type="ECO:0000313" key="1">
    <source>
        <dbReference type="EMBL" id="GGB11493.1"/>
    </source>
</evidence>
<name>A0A916WKV7_9HYPH</name>
<proteinExistence type="predicted"/>
<accession>A0A916WKV7</accession>